<dbReference type="EMBL" id="CP139558">
    <property type="protein sequence ID" value="WPU95253.1"/>
    <property type="molecule type" value="Genomic_DNA"/>
</dbReference>
<dbReference type="RefSeq" id="WP_321564365.1">
    <property type="nucleotide sequence ID" value="NZ_CP139558.1"/>
</dbReference>
<keyword evidence="2" id="KW-1185">Reference proteome</keyword>
<dbReference type="SUPFAM" id="SSF101898">
    <property type="entry name" value="NHL repeat"/>
    <property type="match status" value="1"/>
</dbReference>
<proteinExistence type="predicted"/>
<organism evidence="1 2">
    <name type="scientific">Mucilaginibacter sabulilitoris</name>
    <dbReference type="NCBI Taxonomy" id="1173583"/>
    <lineage>
        <taxon>Bacteria</taxon>
        <taxon>Pseudomonadati</taxon>
        <taxon>Bacteroidota</taxon>
        <taxon>Sphingobacteriia</taxon>
        <taxon>Sphingobacteriales</taxon>
        <taxon>Sphingobacteriaceae</taxon>
        <taxon>Mucilaginibacter</taxon>
    </lineage>
</organism>
<evidence type="ECO:0008006" key="3">
    <source>
        <dbReference type="Google" id="ProtNLM"/>
    </source>
</evidence>
<evidence type="ECO:0000313" key="2">
    <source>
        <dbReference type="Proteomes" id="UP001324380"/>
    </source>
</evidence>
<accession>A0ABZ0TT47</accession>
<dbReference type="PANTHER" id="PTHR13833:SF71">
    <property type="entry name" value="NHL DOMAIN-CONTAINING PROTEIN"/>
    <property type="match status" value="1"/>
</dbReference>
<name>A0ABZ0TT47_9SPHI</name>
<dbReference type="InterPro" id="IPR011042">
    <property type="entry name" value="6-blade_b-propeller_TolB-like"/>
</dbReference>
<dbReference type="PANTHER" id="PTHR13833">
    <property type="match status" value="1"/>
</dbReference>
<evidence type="ECO:0000313" key="1">
    <source>
        <dbReference type="EMBL" id="WPU95253.1"/>
    </source>
</evidence>
<protein>
    <recommendedName>
        <fullName evidence="3">SMP-30/Gluconolactonase/LRE-like region domain-containing protein</fullName>
    </recommendedName>
</protein>
<dbReference type="Pfam" id="PF24684">
    <property type="entry name" value="Vgb_lyase"/>
    <property type="match status" value="1"/>
</dbReference>
<reference evidence="1 2" key="1">
    <citation type="submission" date="2023-11" db="EMBL/GenBank/DDBJ databases">
        <title>Analysis of the Genomes of Mucilaginibacter gossypii cycad 4 and M. sabulilitoris SNA2: microbes with the potential for plant growth promotion.</title>
        <authorList>
            <person name="Hirsch A.M."/>
            <person name="Humm E."/>
            <person name="Rubbi M."/>
            <person name="Del Vecchio G."/>
            <person name="Ha S.M."/>
            <person name="Pellegrini M."/>
            <person name="Gunsalus R.P."/>
        </authorList>
    </citation>
    <scope>NUCLEOTIDE SEQUENCE [LARGE SCALE GENOMIC DNA]</scope>
    <source>
        <strain evidence="1 2">SNA2</strain>
    </source>
</reference>
<dbReference type="Proteomes" id="UP001324380">
    <property type="component" value="Chromosome"/>
</dbReference>
<sequence>MKTIFNGALKLIIICYAILAFQTCKKESQIQPQTSEENIALQSPQQFSLSSSYIVSTLVSGLNSNNLPKVQFPYHICSAADGTLYVSSPNAGGLIYKITQQGKVSRLPNLDSPYGIKAGANGSVYLTRITFSSDIGSIVKIDKNNVVTTIPASVTFANPADLAIAPDSTIYVADELNNRIVKITKQGNTTIFAGKTGQIGLVDGQGGNARFSYPSNIRYANDGILWVVDGNGVSTGGQTIRKITLDGKVTTFYKLAPSQQSFINDLAVTNRDKNFNISPHENAFISITRSSPSDTSSLTQRKYQILHLSYDKVLTPITSLLTEGFQDGPAAQATFRGPTGLTVNPGGIFVADLSNNAIRKITRK</sequence>
<dbReference type="Gene3D" id="2.120.10.30">
    <property type="entry name" value="TolB, C-terminal domain"/>
    <property type="match status" value="2"/>
</dbReference>
<gene>
    <name evidence="1" type="ORF">SNE25_06920</name>
</gene>